<evidence type="ECO:0000313" key="2">
    <source>
        <dbReference type="EMBL" id="KAK5038726.1"/>
    </source>
</evidence>
<dbReference type="EMBL" id="JAVRRA010028488">
    <property type="protein sequence ID" value="KAK5038726.1"/>
    <property type="molecule type" value="Genomic_DNA"/>
</dbReference>
<protein>
    <submittedName>
        <fullName evidence="2">Uncharacterized protein</fullName>
    </submittedName>
</protein>
<reference evidence="2 3" key="1">
    <citation type="submission" date="2023-08" db="EMBL/GenBank/DDBJ databases">
        <title>Black Yeasts Isolated from many extreme environments.</title>
        <authorList>
            <person name="Coleine C."/>
            <person name="Stajich J.E."/>
            <person name="Selbmann L."/>
        </authorList>
    </citation>
    <scope>NUCLEOTIDE SEQUENCE [LARGE SCALE GENOMIC DNA]</scope>
    <source>
        <strain evidence="2 3">CCFEE 536</strain>
    </source>
</reference>
<keyword evidence="3" id="KW-1185">Reference proteome</keyword>
<gene>
    <name evidence="2" type="ORF">LTR16_011897</name>
</gene>
<feature type="non-terminal residue" evidence="2">
    <location>
        <position position="113"/>
    </location>
</feature>
<sequence length="113" mass="12367">LPLLDIQAASSDTNTDISIAVSTSADTNPHTDLKATRPTILLLLPPGQQGHPLRARHVHARLESPRVAADAPPQHKPQPERAPAAAPARLRPPRHPAPRAPHRRRRRQGQLHL</sequence>
<feature type="non-terminal residue" evidence="2">
    <location>
        <position position="1"/>
    </location>
</feature>
<proteinExistence type="predicted"/>
<evidence type="ECO:0000313" key="3">
    <source>
        <dbReference type="Proteomes" id="UP001357485"/>
    </source>
</evidence>
<feature type="region of interest" description="Disordered" evidence="1">
    <location>
        <begin position="46"/>
        <end position="113"/>
    </location>
</feature>
<organism evidence="2 3">
    <name type="scientific">Cryomyces antarcticus</name>
    <dbReference type="NCBI Taxonomy" id="329879"/>
    <lineage>
        <taxon>Eukaryota</taxon>
        <taxon>Fungi</taxon>
        <taxon>Dikarya</taxon>
        <taxon>Ascomycota</taxon>
        <taxon>Pezizomycotina</taxon>
        <taxon>Dothideomycetes</taxon>
        <taxon>Dothideomycetes incertae sedis</taxon>
        <taxon>Cryomyces</taxon>
    </lineage>
</organism>
<accession>A0ABR0IVA2</accession>
<feature type="compositionally biased region" description="Basic residues" evidence="1">
    <location>
        <begin position="91"/>
        <end position="113"/>
    </location>
</feature>
<name>A0ABR0IVA2_9PEZI</name>
<evidence type="ECO:0000256" key="1">
    <source>
        <dbReference type="SAM" id="MobiDB-lite"/>
    </source>
</evidence>
<dbReference type="Proteomes" id="UP001357485">
    <property type="component" value="Unassembled WGS sequence"/>
</dbReference>
<comment type="caution">
    <text evidence="2">The sequence shown here is derived from an EMBL/GenBank/DDBJ whole genome shotgun (WGS) entry which is preliminary data.</text>
</comment>